<evidence type="ECO:0000259" key="3">
    <source>
        <dbReference type="Pfam" id="PF08044"/>
    </source>
</evidence>
<dbReference type="EMBL" id="CP005286">
    <property type="protein sequence ID" value="AJE32568.1"/>
    <property type="molecule type" value="Genomic_DNA"/>
</dbReference>
<feature type="coiled-coil region" evidence="1">
    <location>
        <begin position="137"/>
        <end position="173"/>
    </location>
</feature>
<sequence length="174" mass="19687">MAAMDDYLRLSDAERLAAMSALGNHFTEGRIDTVEFDERTLAVSQARTRGEIRPLFDDLPGRLEAALGGGGELVEKHDEDAELERIRTRGALIEKWDGVIGGVTLAAFFILMFAFSVSWAWVVWPVMGAAMMIPRLVNRFSDSDEKAYEELKKAEEEARQARLERAKRRLRELE</sequence>
<evidence type="ECO:0000313" key="5">
    <source>
        <dbReference type="Proteomes" id="UP000031524"/>
    </source>
</evidence>
<keyword evidence="1" id="KW-0175">Coiled coil</keyword>
<protein>
    <recommendedName>
        <fullName evidence="3">DUF1707 domain-containing protein</fullName>
    </recommendedName>
</protein>
<reference evidence="4 5" key="1">
    <citation type="submission" date="2013-04" db="EMBL/GenBank/DDBJ databases">
        <title>Complete genome sequence of Corynebacterium humireducens DSM 45392(T), isolated from a wastewater-fed microbial fuel cell.</title>
        <authorList>
            <person name="Ruckert C."/>
            <person name="Albersmeier A."/>
            <person name="Kalinowski J."/>
        </authorList>
    </citation>
    <scope>NUCLEOTIDE SEQUENCE [LARGE SCALE GENOMIC DNA]</scope>
    <source>
        <strain evidence="5">MFC-5</strain>
    </source>
</reference>
<dbReference type="STRING" id="1223515.B842_03575"/>
<evidence type="ECO:0000256" key="1">
    <source>
        <dbReference type="SAM" id="Coils"/>
    </source>
</evidence>
<organism evidence="4 5">
    <name type="scientific">Corynebacterium humireducens NBRC 106098 = DSM 45392</name>
    <dbReference type="NCBI Taxonomy" id="1223515"/>
    <lineage>
        <taxon>Bacteria</taxon>
        <taxon>Bacillati</taxon>
        <taxon>Actinomycetota</taxon>
        <taxon>Actinomycetes</taxon>
        <taxon>Mycobacteriales</taxon>
        <taxon>Corynebacteriaceae</taxon>
        <taxon>Corynebacterium</taxon>
    </lineage>
</organism>
<dbReference type="AlphaFoldDB" id="A0A0B5D8K8"/>
<dbReference type="HOGENOM" id="CLU_102484_1_0_11"/>
<dbReference type="Pfam" id="PF08044">
    <property type="entry name" value="DUF1707"/>
    <property type="match status" value="1"/>
</dbReference>
<keyword evidence="2" id="KW-1133">Transmembrane helix</keyword>
<evidence type="ECO:0000313" key="4">
    <source>
        <dbReference type="EMBL" id="AJE32568.1"/>
    </source>
</evidence>
<feature type="domain" description="DUF1707" evidence="3">
    <location>
        <begin position="8"/>
        <end position="60"/>
    </location>
</feature>
<name>A0A0B5D8K8_9CORY</name>
<keyword evidence="5" id="KW-1185">Reference proteome</keyword>
<feature type="transmembrane region" description="Helical" evidence="2">
    <location>
        <begin position="96"/>
        <end position="115"/>
    </location>
</feature>
<evidence type="ECO:0000256" key="2">
    <source>
        <dbReference type="SAM" id="Phobius"/>
    </source>
</evidence>
<dbReference type="KEGG" id="chm:B842_03575"/>
<dbReference type="Proteomes" id="UP000031524">
    <property type="component" value="Chromosome"/>
</dbReference>
<dbReference type="InterPro" id="IPR012551">
    <property type="entry name" value="DUF1707_SHOCT-like"/>
</dbReference>
<accession>A0A0B5D8K8</accession>
<keyword evidence="2" id="KW-0812">Transmembrane</keyword>
<proteinExistence type="predicted"/>
<keyword evidence="2" id="KW-0472">Membrane</keyword>
<gene>
    <name evidence="4" type="ORF">B842_03575</name>
</gene>